<dbReference type="Gene3D" id="1.20.5.440">
    <property type="entry name" value="ATP synthase delta/epsilon subunit, C-terminal domain"/>
    <property type="match status" value="1"/>
</dbReference>
<evidence type="ECO:0000256" key="10">
    <source>
        <dbReference type="RuleBase" id="RU003656"/>
    </source>
</evidence>
<dbReference type="Proteomes" id="UP000192660">
    <property type="component" value="Unassembled WGS sequence"/>
</dbReference>
<comment type="similarity">
    <text evidence="2 9 10">Belongs to the ATPase epsilon chain family.</text>
</comment>
<comment type="function">
    <text evidence="9">Produces ATP from ADP in the presence of a proton gradient across the membrane.</text>
</comment>
<dbReference type="InterPro" id="IPR001469">
    <property type="entry name" value="ATP_synth_F1_dsu/esu"/>
</dbReference>
<dbReference type="GO" id="GO:0046933">
    <property type="term" value="F:proton-transporting ATP synthase activity, rotational mechanism"/>
    <property type="evidence" value="ECO:0007669"/>
    <property type="project" value="UniProtKB-UniRule"/>
</dbReference>
<dbReference type="CDD" id="cd12152">
    <property type="entry name" value="F1-ATPase_delta"/>
    <property type="match status" value="1"/>
</dbReference>
<dbReference type="InterPro" id="IPR020546">
    <property type="entry name" value="ATP_synth_F1_dsu/esu_N"/>
</dbReference>
<dbReference type="GO" id="GO:0005524">
    <property type="term" value="F:ATP binding"/>
    <property type="evidence" value="ECO:0007669"/>
    <property type="project" value="UniProtKB-UniRule"/>
</dbReference>
<keyword evidence="9" id="KW-0375">Hydrogen ion transport</keyword>
<sequence>MATTYQLKIVTPERTLFEGPVTYIIVRSTEGEIGILAHHMQLITPLVPHIITVYPENGKTEQFTIGGGFLEVGDTTTVVLADSAERASEIDVARAQKARERALETIGKAEPNIDLIRAKRALARAENRLKLAGHPTALTH</sequence>
<dbReference type="HAMAP" id="MF_00530">
    <property type="entry name" value="ATP_synth_epsil_bac"/>
    <property type="match status" value="1"/>
</dbReference>
<keyword evidence="6 9" id="KW-0472">Membrane</keyword>
<evidence type="ECO:0000256" key="9">
    <source>
        <dbReference type="HAMAP-Rule" id="MF_00530"/>
    </source>
</evidence>
<gene>
    <name evidence="9" type="primary">atpC</name>
    <name evidence="13" type="ORF">SAMN00768000_2091</name>
</gene>
<dbReference type="Gene3D" id="2.60.15.10">
    <property type="entry name" value="F0F1 ATP synthase delta/epsilon subunit, N-terminal"/>
    <property type="match status" value="1"/>
</dbReference>
<evidence type="ECO:0000256" key="8">
    <source>
        <dbReference type="ARBA" id="ARBA00023310"/>
    </source>
</evidence>
<protein>
    <recommendedName>
        <fullName evidence="9">ATP synthase epsilon chain</fullName>
    </recommendedName>
    <alternativeName>
        <fullName evidence="9">ATP synthase F1 sector epsilon subunit</fullName>
    </alternativeName>
    <alternativeName>
        <fullName evidence="9">F-ATPase epsilon subunit</fullName>
    </alternativeName>
</protein>
<dbReference type="EMBL" id="FWWY01000001">
    <property type="protein sequence ID" value="SMC05204.1"/>
    <property type="molecule type" value="Genomic_DNA"/>
</dbReference>
<evidence type="ECO:0000256" key="1">
    <source>
        <dbReference type="ARBA" id="ARBA00004202"/>
    </source>
</evidence>
<comment type="subunit">
    <text evidence="9 10">F-type ATPases have 2 components, CF(1) - the catalytic core - and CF(0) - the membrane proton channel. CF(1) has five subunits: alpha(3), beta(3), gamma(1), delta(1), epsilon(1). CF(0) has three main subunits: a, b and c.</text>
</comment>
<dbReference type="PANTHER" id="PTHR13822:SF10">
    <property type="entry name" value="ATP SYNTHASE EPSILON CHAIN, CHLOROPLASTIC"/>
    <property type="match status" value="1"/>
</dbReference>
<evidence type="ECO:0000256" key="6">
    <source>
        <dbReference type="ARBA" id="ARBA00023136"/>
    </source>
</evidence>
<keyword evidence="5 9" id="KW-0406">Ion transport</keyword>
<dbReference type="RefSeq" id="WP_020376150.1">
    <property type="nucleotide sequence ID" value="NZ_FWWY01000001.1"/>
</dbReference>
<evidence type="ECO:0000256" key="7">
    <source>
        <dbReference type="ARBA" id="ARBA00023196"/>
    </source>
</evidence>
<dbReference type="InterPro" id="IPR036794">
    <property type="entry name" value="ATP_F1_dsu/esu_C_sf"/>
</dbReference>
<evidence type="ECO:0000256" key="3">
    <source>
        <dbReference type="ARBA" id="ARBA00022448"/>
    </source>
</evidence>
<reference evidence="14" key="1">
    <citation type="submission" date="2017-04" db="EMBL/GenBank/DDBJ databases">
        <authorList>
            <person name="Varghese N."/>
            <person name="Submissions S."/>
        </authorList>
    </citation>
    <scope>NUCLEOTIDE SEQUENCE [LARGE SCALE GENOMIC DNA]</scope>
    <source>
        <strain evidence="14">DSM 9293</strain>
    </source>
</reference>
<feature type="domain" description="ATP synthase epsilon subunit C-terminal" evidence="11">
    <location>
        <begin position="89"/>
        <end position="133"/>
    </location>
</feature>
<name>A0A1W1WFY1_SULTA</name>
<keyword evidence="7 9" id="KW-0139">CF(1)</keyword>
<evidence type="ECO:0000256" key="4">
    <source>
        <dbReference type="ARBA" id="ARBA00022475"/>
    </source>
</evidence>
<accession>A0A1W1WFY1</accession>
<dbReference type="SUPFAM" id="SSF46604">
    <property type="entry name" value="Epsilon subunit of F1F0-ATP synthase C-terminal domain"/>
    <property type="match status" value="1"/>
</dbReference>
<keyword evidence="3 9" id="KW-0813">Transport</keyword>
<comment type="subcellular location">
    <subcellularLocation>
        <location evidence="1 9">Cell membrane</location>
        <topology evidence="1 9">Peripheral membrane protein</topology>
    </subcellularLocation>
</comment>
<dbReference type="Pfam" id="PF00401">
    <property type="entry name" value="ATP-synt_DE"/>
    <property type="match status" value="1"/>
</dbReference>
<dbReference type="GO" id="GO:0045259">
    <property type="term" value="C:proton-transporting ATP synthase complex"/>
    <property type="evidence" value="ECO:0007669"/>
    <property type="project" value="UniProtKB-KW"/>
</dbReference>
<organism evidence="13 14">
    <name type="scientific">Sulfobacillus thermosulfidooxidans (strain DSM 9293 / VKM B-1269 / AT-1)</name>
    <dbReference type="NCBI Taxonomy" id="929705"/>
    <lineage>
        <taxon>Bacteria</taxon>
        <taxon>Bacillati</taxon>
        <taxon>Bacillota</taxon>
        <taxon>Clostridia</taxon>
        <taxon>Eubacteriales</taxon>
        <taxon>Clostridiales Family XVII. Incertae Sedis</taxon>
        <taxon>Sulfobacillus</taxon>
    </lineage>
</organism>
<keyword evidence="14" id="KW-1185">Reference proteome</keyword>
<evidence type="ECO:0000259" key="12">
    <source>
        <dbReference type="Pfam" id="PF02823"/>
    </source>
</evidence>
<dbReference type="InterPro" id="IPR020547">
    <property type="entry name" value="ATP_synth_F1_esu_C"/>
</dbReference>
<evidence type="ECO:0000313" key="13">
    <source>
        <dbReference type="EMBL" id="SMC05204.1"/>
    </source>
</evidence>
<evidence type="ECO:0000259" key="11">
    <source>
        <dbReference type="Pfam" id="PF00401"/>
    </source>
</evidence>
<keyword evidence="8 9" id="KW-0066">ATP synthesis</keyword>
<keyword evidence="4 9" id="KW-1003">Cell membrane</keyword>
<dbReference type="OrthoDB" id="9804110at2"/>
<dbReference type="InterPro" id="IPR036771">
    <property type="entry name" value="ATPsynth_dsu/esu_N"/>
</dbReference>
<dbReference type="NCBIfam" id="TIGR01216">
    <property type="entry name" value="ATP_synt_epsi"/>
    <property type="match status" value="1"/>
</dbReference>
<dbReference type="SUPFAM" id="SSF51344">
    <property type="entry name" value="Epsilon subunit of F1F0-ATP synthase N-terminal domain"/>
    <property type="match status" value="1"/>
</dbReference>
<dbReference type="Pfam" id="PF02823">
    <property type="entry name" value="ATP-synt_DE_N"/>
    <property type="match status" value="1"/>
</dbReference>
<dbReference type="STRING" id="28034.BFX07_14215"/>
<dbReference type="GO" id="GO:0005886">
    <property type="term" value="C:plasma membrane"/>
    <property type="evidence" value="ECO:0007669"/>
    <property type="project" value="UniProtKB-SubCell"/>
</dbReference>
<proteinExistence type="inferred from homology"/>
<feature type="domain" description="ATP synthase F1 complex delta/epsilon subunit N-terminal" evidence="12">
    <location>
        <begin position="6"/>
        <end position="84"/>
    </location>
</feature>
<dbReference type="AlphaFoldDB" id="A0A1W1WFY1"/>
<evidence type="ECO:0000313" key="14">
    <source>
        <dbReference type="Proteomes" id="UP000192660"/>
    </source>
</evidence>
<evidence type="ECO:0000256" key="5">
    <source>
        <dbReference type="ARBA" id="ARBA00023065"/>
    </source>
</evidence>
<dbReference type="PANTHER" id="PTHR13822">
    <property type="entry name" value="ATP SYNTHASE DELTA/EPSILON CHAIN"/>
    <property type="match status" value="1"/>
</dbReference>
<evidence type="ECO:0000256" key="2">
    <source>
        <dbReference type="ARBA" id="ARBA00005712"/>
    </source>
</evidence>